<dbReference type="Ensembl" id="ENSNFUT00015053168.1">
    <property type="protein sequence ID" value="ENSNFUP00015050975.1"/>
    <property type="gene ID" value="ENSNFUG00015023916.1"/>
</dbReference>
<evidence type="ECO:0000256" key="3">
    <source>
        <dbReference type="SAM" id="SignalP"/>
    </source>
</evidence>
<dbReference type="PANTHER" id="PTHR23352:SF2">
    <property type="entry name" value="NEURAL PROLIFERATION DIFFERENTIATION AND CONTROL PROTEIN 1"/>
    <property type="match status" value="1"/>
</dbReference>
<dbReference type="KEGG" id="nfu:107397338"/>
<keyword evidence="2" id="KW-0812">Transmembrane</keyword>
<dbReference type="Pfam" id="PF06809">
    <property type="entry name" value="NPDC1"/>
    <property type="match status" value="2"/>
</dbReference>
<evidence type="ECO:0000313" key="6">
    <source>
        <dbReference type="Ensembl" id="ENSNFUP00015050975.1"/>
    </source>
</evidence>
<feature type="compositionally biased region" description="Low complexity" evidence="1">
    <location>
        <begin position="154"/>
        <end position="170"/>
    </location>
</feature>
<keyword evidence="2" id="KW-0472">Membrane</keyword>
<dbReference type="EMBL" id="HAEJ01019253">
    <property type="protein sequence ID" value="SBS59710.1"/>
    <property type="molecule type" value="Transcribed_RNA"/>
</dbReference>
<keyword evidence="3" id="KW-0732">Signal</keyword>
<feature type="chain" id="PRO_5015055120" evidence="3">
    <location>
        <begin position="34"/>
        <end position="327"/>
    </location>
</feature>
<dbReference type="GeneID" id="107397338"/>
<feature type="signal peptide" evidence="3">
    <location>
        <begin position="1"/>
        <end position="33"/>
    </location>
</feature>
<name>A0A1A7ZBJ3_NOTFU</name>
<keyword evidence="7" id="KW-1185">Reference proteome</keyword>
<dbReference type="GO" id="GO:0016020">
    <property type="term" value="C:membrane"/>
    <property type="evidence" value="ECO:0007669"/>
    <property type="project" value="InterPro"/>
</dbReference>
<protein>
    <submittedName>
        <fullName evidence="6">Neural proliferation, differentiation and control 1</fullName>
    </submittedName>
    <submittedName>
        <fullName evidence="5">Neural proliferation, differentiation and control, 1</fullName>
    </submittedName>
    <submittedName>
        <fullName evidence="4">Transcript variant X1</fullName>
    </submittedName>
</protein>
<proteinExistence type="predicted"/>
<accession>A0A1A7ZBJ3</accession>
<sequence>MLLLSSPRCGHHWRASVLLLGAVLLSVVVSASASLPAHSRCPSRSTCTLQNRHQCQLGSSSCGPCFSSFQEGEGGLCVKRSHQSDKMTTFTDLDEEIDFLHSVIEKQQVSRTKSTHTEPKQSASISFQTVFKDTKTFASKPRSQNRLLGGILRSTTAAPSPAPNTPTSQSRITEADGRAGPIGVPTPDNGDIIVIMVSLCVVVGSAVVILATVCYVKLKRESRLAEKVDFKKPAAPAATANSAPMGDKTLAHSAQMYHFQHQKQQMCSMRNHKPEQKVVDSEVTSDEEDVGGGFTVYECPGLAPTGEMEVKNPLFDDSNLDHQGNLK</sequence>
<reference evidence="6" key="5">
    <citation type="submission" date="2025-05" db="UniProtKB">
        <authorList>
            <consortium name="Ensembl"/>
        </authorList>
    </citation>
    <scope>IDENTIFICATION</scope>
</reference>
<dbReference type="OMA" id="TVCWVRL"/>
<dbReference type="Proteomes" id="UP000822369">
    <property type="component" value="Chromosome 8"/>
</dbReference>
<evidence type="ECO:0000256" key="1">
    <source>
        <dbReference type="SAM" id="MobiDB-lite"/>
    </source>
</evidence>
<organism evidence="5">
    <name type="scientific">Nothobranchius furzeri</name>
    <name type="common">Turquoise killifish</name>
    <dbReference type="NCBI Taxonomy" id="105023"/>
    <lineage>
        <taxon>Eukaryota</taxon>
        <taxon>Metazoa</taxon>
        <taxon>Chordata</taxon>
        <taxon>Craniata</taxon>
        <taxon>Vertebrata</taxon>
        <taxon>Euteleostomi</taxon>
        <taxon>Actinopterygii</taxon>
        <taxon>Neopterygii</taxon>
        <taxon>Teleostei</taxon>
        <taxon>Neoteleostei</taxon>
        <taxon>Acanthomorphata</taxon>
        <taxon>Ovalentaria</taxon>
        <taxon>Atherinomorphae</taxon>
        <taxon>Cyprinodontiformes</taxon>
        <taxon>Nothobranchiidae</taxon>
        <taxon>Nothobranchius</taxon>
    </lineage>
</organism>
<evidence type="ECO:0000313" key="7">
    <source>
        <dbReference type="Proteomes" id="UP000694548"/>
    </source>
</evidence>
<reference evidence="5" key="3">
    <citation type="submission" date="2016-06" db="EMBL/GenBank/DDBJ databases">
        <title>The genome of a short-lived fish provides insights into sex chromosome evolution and the genetic control of aging.</title>
        <authorList>
            <person name="Reichwald K."/>
            <person name="Felder M."/>
            <person name="Petzold A."/>
            <person name="Koch P."/>
            <person name="Groth M."/>
            <person name="Platzer M."/>
        </authorList>
    </citation>
    <scope>NUCLEOTIDE SEQUENCE</scope>
    <source>
        <tissue evidence="5">Brain</tissue>
    </source>
</reference>
<dbReference type="Bgee" id="ENSNFUG00015023916">
    <property type="expression patterns" value="Expressed in brain and 3 other cell types or tissues"/>
</dbReference>
<evidence type="ECO:0000256" key="2">
    <source>
        <dbReference type="SAM" id="Phobius"/>
    </source>
</evidence>
<feature type="transmembrane region" description="Helical" evidence="2">
    <location>
        <begin position="192"/>
        <end position="216"/>
    </location>
</feature>
<dbReference type="PANTHER" id="PTHR23352">
    <property type="entry name" value="NEURAL PROLIFERATION DIFFERENTIATION AND CONTROL PROTEIN-1 NPDC-1 PROTEIN"/>
    <property type="match status" value="1"/>
</dbReference>
<evidence type="ECO:0000313" key="4">
    <source>
        <dbReference type="EMBL" id="KAF7216942.1"/>
    </source>
</evidence>
<reference evidence="4" key="4">
    <citation type="submission" date="2020-03" db="EMBL/GenBank/DDBJ databases">
        <title>Intra-Species Differences in Population Size shape Life History and Genome Evolution.</title>
        <authorList>
            <person name="Willemsen D."/>
            <person name="Cui R."/>
            <person name="Valenzano D.R."/>
        </authorList>
    </citation>
    <scope>NUCLEOTIDE SEQUENCE</scope>
    <source>
        <strain evidence="4">GRZ</strain>
        <tissue evidence="4">Whole</tissue>
    </source>
</reference>
<gene>
    <name evidence="5" type="primary">NPDC1</name>
    <name evidence="4" type="synonym">npdc1</name>
    <name evidence="6" type="synonym">npdc1a</name>
    <name evidence="4" type="ORF">G4P62_001873</name>
</gene>
<dbReference type="OrthoDB" id="6270617at2759"/>
<dbReference type="Proteomes" id="UP000694548">
    <property type="component" value="Chromosome sgr02"/>
</dbReference>
<reference evidence="6" key="1">
    <citation type="submission" date="2014-08" db="EMBL/GenBank/DDBJ databases">
        <authorList>
            <person name="Senf B."/>
            <person name="Petzold A."/>
            <person name="Downie B.R."/>
            <person name="Koch P."/>
            <person name="Platzer M."/>
        </authorList>
    </citation>
    <scope>NUCLEOTIDE SEQUENCE [LARGE SCALE GENOMIC DNA]</scope>
    <source>
        <strain evidence="6">GRZ</strain>
    </source>
</reference>
<keyword evidence="2" id="KW-1133">Transmembrane helix</keyword>
<dbReference type="AlphaFoldDB" id="A0A1A7ZBJ3"/>
<feature type="region of interest" description="Disordered" evidence="1">
    <location>
        <begin position="154"/>
        <end position="183"/>
    </location>
</feature>
<dbReference type="CTD" id="794093"/>
<dbReference type="EMBL" id="HADY01000985">
    <property type="protein sequence ID" value="SBP39470.1"/>
    <property type="molecule type" value="Transcribed_RNA"/>
</dbReference>
<evidence type="ECO:0000313" key="5">
    <source>
        <dbReference type="EMBL" id="SBP39470.1"/>
    </source>
</evidence>
<dbReference type="GeneTree" id="ENSGT00440000038604"/>
<dbReference type="InterPro" id="IPR009635">
    <property type="entry name" value="NPDC1"/>
</dbReference>
<reference evidence="5" key="2">
    <citation type="submission" date="2016-05" db="EMBL/GenBank/DDBJ databases">
        <authorList>
            <person name="Lavstsen T."/>
            <person name="Jespersen J.S."/>
        </authorList>
    </citation>
    <scope>NUCLEOTIDE SEQUENCE</scope>
    <source>
        <tissue evidence="5">Brain</tissue>
    </source>
</reference>
<dbReference type="EMBL" id="JAAVVJ010000008">
    <property type="protein sequence ID" value="KAF7216942.1"/>
    <property type="molecule type" value="Genomic_DNA"/>
</dbReference>